<evidence type="ECO:0000256" key="1">
    <source>
        <dbReference type="SAM" id="MobiDB-lite"/>
    </source>
</evidence>
<keyword evidence="3" id="KW-1185">Reference proteome</keyword>
<dbReference type="Proteomes" id="UP000828390">
    <property type="component" value="Unassembled WGS sequence"/>
</dbReference>
<dbReference type="EMBL" id="JAIWYP010000097">
    <property type="protein sequence ID" value="KAH3689762.1"/>
    <property type="molecule type" value="Genomic_DNA"/>
</dbReference>
<organism evidence="2 3">
    <name type="scientific">Dreissena polymorpha</name>
    <name type="common">Zebra mussel</name>
    <name type="synonym">Mytilus polymorpha</name>
    <dbReference type="NCBI Taxonomy" id="45954"/>
    <lineage>
        <taxon>Eukaryota</taxon>
        <taxon>Metazoa</taxon>
        <taxon>Spiralia</taxon>
        <taxon>Lophotrochozoa</taxon>
        <taxon>Mollusca</taxon>
        <taxon>Bivalvia</taxon>
        <taxon>Autobranchia</taxon>
        <taxon>Heteroconchia</taxon>
        <taxon>Euheterodonta</taxon>
        <taxon>Imparidentia</taxon>
        <taxon>Neoheterodontei</taxon>
        <taxon>Myida</taxon>
        <taxon>Dreissenoidea</taxon>
        <taxon>Dreissenidae</taxon>
        <taxon>Dreissena</taxon>
    </lineage>
</organism>
<gene>
    <name evidence="2" type="ORF">DPMN_194651</name>
</gene>
<reference evidence="2" key="2">
    <citation type="submission" date="2020-11" db="EMBL/GenBank/DDBJ databases">
        <authorList>
            <person name="McCartney M.A."/>
            <person name="Auch B."/>
            <person name="Kono T."/>
            <person name="Mallez S."/>
            <person name="Becker A."/>
            <person name="Gohl D.M."/>
            <person name="Silverstein K.A.T."/>
            <person name="Koren S."/>
            <person name="Bechman K.B."/>
            <person name="Herman A."/>
            <person name="Abrahante J.E."/>
            <person name="Garbe J."/>
        </authorList>
    </citation>
    <scope>NUCLEOTIDE SEQUENCE</scope>
    <source>
        <strain evidence="2">Duluth1</strain>
        <tissue evidence="2">Whole animal</tissue>
    </source>
</reference>
<feature type="region of interest" description="Disordered" evidence="1">
    <location>
        <begin position="1"/>
        <end position="27"/>
    </location>
</feature>
<dbReference type="AlphaFoldDB" id="A0A9D3XZ97"/>
<accession>A0A9D3XZ97</accession>
<evidence type="ECO:0000313" key="3">
    <source>
        <dbReference type="Proteomes" id="UP000828390"/>
    </source>
</evidence>
<comment type="caution">
    <text evidence="2">The sequence shown here is derived from an EMBL/GenBank/DDBJ whole genome shotgun (WGS) entry which is preliminary data.</text>
</comment>
<protein>
    <submittedName>
        <fullName evidence="2">Uncharacterized protein</fullName>
    </submittedName>
</protein>
<reference evidence="2" key="1">
    <citation type="journal article" date="2019" name="bioRxiv">
        <title>The Genome of the Zebra Mussel, Dreissena polymorpha: A Resource for Invasive Species Research.</title>
        <authorList>
            <person name="McCartney M.A."/>
            <person name="Auch B."/>
            <person name="Kono T."/>
            <person name="Mallez S."/>
            <person name="Zhang Y."/>
            <person name="Obille A."/>
            <person name="Becker A."/>
            <person name="Abrahante J.E."/>
            <person name="Garbe J."/>
            <person name="Badalamenti J.P."/>
            <person name="Herman A."/>
            <person name="Mangelson H."/>
            <person name="Liachko I."/>
            <person name="Sullivan S."/>
            <person name="Sone E.D."/>
            <person name="Koren S."/>
            <person name="Silverstein K.A.T."/>
            <person name="Beckman K.B."/>
            <person name="Gohl D.M."/>
        </authorList>
    </citation>
    <scope>NUCLEOTIDE SEQUENCE</scope>
    <source>
        <strain evidence="2">Duluth1</strain>
        <tissue evidence="2">Whole animal</tissue>
    </source>
</reference>
<proteinExistence type="predicted"/>
<sequence length="57" mass="6381">MDTILKRPASKDAETANKLKAPKTSEKATPTAALKTVKNWMTEFNINLDYVVESEIK</sequence>
<name>A0A9D3XZ97_DREPO</name>
<evidence type="ECO:0000313" key="2">
    <source>
        <dbReference type="EMBL" id="KAH3689762.1"/>
    </source>
</evidence>